<evidence type="ECO:0000256" key="6">
    <source>
        <dbReference type="SAM" id="Phobius"/>
    </source>
</evidence>
<comment type="subcellular location">
    <subcellularLocation>
        <location evidence="1">Mitochondrion</location>
    </subcellularLocation>
</comment>
<accession>A0A286U7P1</accession>
<sequence length="114" mass="13135">MLSARISAARRVPAFARLARFYSEGDVARSKEFSKKEKAHEDQFIHQLEKEQLKKLKAQIEAKKAELAALEKEHAEQRPVYPFACLFVCLFACLLSFRGFPPPFQIFTQPFFGL</sequence>
<gene>
    <name evidence="7" type="ORF">PNOK_0844600</name>
</gene>
<organism evidence="7 8">
    <name type="scientific">Pyrrhoderma noxium</name>
    <dbReference type="NCBI Taxonomy" id="2282107"/>
    <lineage>
        <taxon>Eukaryota</taxon>
        <taxon>Fungi</taxon>
        <taxon>Dikarya</taxon>
        <taxon>Basidiomycota</taxon>
        <taxon>Agaricomycotina</taxon>
        <taxon>Agaricomycetes</taxon>
        <taxon>Hymenochaetales</taxon>
        <taxon>Hymenochaetaceae</taxon>
        <taxon>Pyrrhoderma</taxon>
    </lineage>
</organism>
<dbReference type="Pfam" id="PF04568">
    <property type="entry name" value="IATP"/>
    <property type="match status" value="1"/>
</dbReference>
<evidence type="ECO:0000313" key="7">
    <source>
        <dbReference type="EMBL" id="PAV15588.1"/>
    </source>
</evidence>
<keyword evidence="6" id="KW-0812">Transmembrane</keyword>
<dbReference type="InParanoid" id="A0A286U7P1"/>
<evidence type="ECO:0000256" key="2">
    <source>
        <dbReference type="ARBA" id="ARBA00010901"/>
    </source>
</evidence>
<proteinExistence type="inferred from homology"/>
<keyword evidence="6" id="KW-0472">Membrane</keyword>
<comment type="caution">
    <text evidence="7">The sequence shown here is derived from an EMBL/GenBank/DDBJ whole genome shotgun (WGS) entry which is preliminary data.</text>
</comment>
<evidence type="ECO:0000256" key="1">
    <source>
        <dbReference type="ARBA" id="ARBA00004173"/>
    </source>
</evidence>
<dbReference type="EMBL" id="NBII01000009">
    <property type="protein sequence ID" value="PAV15588.1"/>
    <property type="molecule type" value="Genomic_DNA"/>
</dbReference>
<dbReference type="InterPro" id="IPR007648">
    <property type="entry name" value="ATPase_inhibitor_mt"/>
</dbReference>
<keyword evidence="6" id="KW-1133">Transmembrane helix</keyword>
<dbReference type="GO" id="GO:0005739">
    <property type="term" value="C:mitochondrion"/>
    <property type="evidence" value="ECO:0007669"/>
    <property type="project" value="UniProtKB-SubCell"/>
</dbReference>
<dbReference type="OrthoDB" id="5532350at2759"/>
<protein>
    <recommendedName>
        <fullName evidence="4">ATPase inhibitor, mitochondrial</fullName>
    </recommendedName>
</protein>
<dbReference type="GO" id="GO:0042030">
    <property type="term" value="F:ATPase inhibitor activity"/>
    <property type="evidence" value="ECO:0007669"/>
    <property type="project" value="InterPro"/>
</dbReference>
<feature type="transmembrane region" description="Helical" evidence="6">
    <location>
        <begin position="80"/>
        <end position="100"/>
    </location>
</feature>
<name>A0A286U7P1_9AGAM</name>
<keyword evidence="5" id="KW-0175">Coiled coil</keyword>
<evidence type="ECO:0000256" key="4">
    <source>
        <dbReference type="RuleBase" id="RU368087"/>
    </source>
</evidence>
<dbReference type="Gene3D" id="1.20.5.500">
    <property type="entry name" value="Single helix bin"/>
    <property type="match status" value="1"/>
</dbReference>
<keyword evidence="8" id="KW-1185">Reference proteome</keyword>
<evidence type="ECO:0000256" key="5">
    <source>
        <dbReference type="SAM" id="Coils"/>
    </source>
</evidence>
<dbReference type="AlphaFoldDB" id="A0A286U7P1"/>
<dbReference type="Proteomes" id="UP000217199">
    <property type="component" value="Unassembled WGS sequence"/>
</dbReference>
<evidence type="ECO:0000256" key="3">
    <source>
        <dbReference type="ARBA" id="ARBA00023128"/>
    </source>
</evidence>
<comment type="function">
    <text evidence="4">Inhibits the enzyme activity of ATPase.</text>
</comment>
<comment type="similarity">
    <text evidence="2 4">Belongs to the ATPase inhibitor family.</text>
</comment>
<feature type="coiled-coil region" evidence="5">
    <location>
        <begin position="46"/>
        <end position="73"/>
    </location>
</feature>
<reference evidence="7 8" key="1">
    <citation type="journal article" date="2017" name="Mol. Ecol.">
        <title>Comparative and population genomic landscape of Phellinus noxius: A hypervariable fungus causing root rot in trees.</title>
        <authorList>
            <person name="Chung C.L."/>
            <person name="Lee T.J."/>
            <person name="Akiba M."/>
            <person name="Lee H.H."/>
            <person name="Kuo T.H."/>
            <person name="Liu D."/>
            <person name="Ke H.M."/>
            <person name="Yokoi T."/>
            <person name="Roa M.B."/>
            <person name="Lu M.J."/>
            <person name="Chang Y.Y."/>
            <person name="Ann P.J."/>
            <person name="Tsai J.N."/>
            <person name="Chen C.Y."/>
            <person name="Tzean S.S."/>
            <person name="Ota Y."/>
            <person name="Hattori T."/>
            <person name="Sahashi N."/>
            <person name="Liou R.F."/>
            <person name="Kikuchi T."/>
            <person name="Tsai I.J."/>
        </authorList>
    </citation>
    <scope>NUCLEOTIDE SEQUENCE [LARGE SCALE GENOMIC DNA]</scope>
    <source>
        <strain evidence="7 8">FFPRI411160</strain>
    </source>
</reference>
<evidence type="ECO:0000313" key="8">
    <source>
        <dbReference type="Proteomes" id="UP000217199"/>
    </source>
</evidence>
<dbReference type="STRING" id="2282107.A0A286U7P1"/>
<keyword evidence="3" id="KW-0496">Mitochondrion</keyword>